<dbReference type="RefSeq" id="WP_066056735.1">
    <property type="nucleotide sequence ID" value="NZ_JBHUNF010000002.1"/>
</dbReference>
<gene>
    <name evidence="2" type="ORF">ACFSUQ_03715</name>
</gene>
<proteinExistence type="predicted"/>
<dbReference type="Proteomes" id="UP001597453">
    <property type="component" value="Unassembled WGS sequence"/>
</dbReference>
<keyword evidence="3" id="KW-1185">Reference proteome</keyword>
<sequence length="73" mass="8212">MTDVQDRWLSVEEICQHLGVSSDTVYLWIDRSAMPAHKMGRNWKFKREQVDAWMEAGGAAGDAREEASESGAI</sequence>
<dbReference type="NCBIfam" id="TIGR01764">
    <property type="entry name" value="excise"/>
    <property type="match status" value="1"/>
</dbReference>
<name>A0ABW5RIJ9_9MICO</name>
<dbReference type="InterPro" id="IPR009061">
    <property type="entry name" value="DNA-bd_dom_put_sf"/>
</dbReference>
<organism evidence="2 3">
    <name type="scientific">Gulosibacter bifidus</name>
    <dbReference type="NCBI Taxonomy" id="272239"/>
    <lineage>
        <taxon>Bacteria</taxon>
        <taxon>Bacillati</taxon>
        <taxon>Actinomycetota</taxon>
        <taxon>Actinomycetes</taxon>
        <taxon>Micrococcales</taxon>
        <taxon>Microbacteriaceae</taxon>
        <taxon>Gulosibacter</taxon>
    </lineage>
</organism>
<protein>
    <submittedName>
        <fullName evidence="2">Helix-turn-helix domain-containing protein</fullName>
    </submittedName>
</protein>
<evidence type="ECO:0000313" key="2">
    <source>
        <dbReference type="EMBL" id="MFD2674406.1"/>
    </source>
</evidence>
<dbReference type="InterPro" id="IPR041657">
    <property type="entry name" value="HTH_17"/>
</dbReference>
<dbReference type="EMBL" id="JBHUNF010000002">
    <property type="protein sequence ID" value="MFD2674406.1"/>
    <property type="molecule type" value="Genomic_DNA"/>
</dbReference>
<dbReference type="SUPFAM" id="SSF46955">
    <property type="entry name" value="Putative DNA-binding domain"/>
    <property type="match status" value="1"/>
</dbReference>
<evidence type="ECO:0000259" key="1">
    <source>
        <dbReference type="Pfam" id="PF12728"/>
    </source>
</evidence>
<dbReference type="Pfam" id="PF12728">
    <property type="entry name" value="HTH_17"/>
    <property type="match status" value="1"/>
</dbReference>
<reference evidence="3" key="1">
    <citation type="journal article" date="2019" name="Int. J. Syst. Evol. Microbiol.">
        <title>The Global Catalogue of Microorganisms (GCM) 10K type strain sequencing project: providing services to taxonomists for standard genome sequencing and annotation.</title>
        <authorList>
            <consortium name="The Broad Institute Genomics Platform"/>
            <consortium name="The Broad Institute Genome Sequencing Center for Infectious Disease"/>
            <person name="Wu L."/>
            <person name="Ma J."/>
        </authorList>
    </citation>
    <scope>NUCLEOTIDE SEQUENCE [LARGE SCALE GENOMIC DNA]</scope>
    <source>
        <strain evidence="3">TISTR 1511</strain>
    </source>
</reference>
<feature type="domain" description="Helix-turn-helix" evidence="1">
    <location>
        <begin position="8"/>
        <end position="56"/>
    </location>
</feature>
<dbReference type="Gene3D" id="1.10.10.10">
    <property type="entry name" value="Winged helix-like DNA-binding domain superfamily/Winged helix DNA-binding domain"/>
    <property type="match status" value="1"/>
</dbReference>
<accession>A0ABW5RIJ9</accession>
<dbReference type="InterPro" id="IPR036388">
    <property type="entry name" value="WH-like_DNA-bd_sf"/>
</dbReference>
<comment type="caution">
    <text evidence="2">The sequence shown here is derived from an EMBL/GenBank/DDBJ whole genome shotgun (WGS) entry which is preliminary data.</text>
</comment>
<evidence type="ECO:0000313" key="3">
    <source>
        <dbReference type="Proteomes" id="UP001597453"/>
    </source>
</evidence>
<dbReference type="InterPro" id="IPR010093">
    <property type="entry name" value="SinI_DNA-bd"/>
</dbReference>